<keyword evidence="2" id="KW-1185">Reference proteome</keyword>
<reference evidence="2" key="1">
    <citation type="journal article" date="2017" name="Nat. Ecol. Evol.">
        <title>Genome expansion and lineage-specific genetic innovations in the forest pathogenic fungi Armillaria.</title>
        <authorList>
            <person name="Sipos G."/>
            <person name="Prasanna A.N."/>
            <person name="Walter M.C."/>
            <person name="O'Connor E."/>
            <person name="Balint B."/>
            <person name="Krizsan K."/>
            <person name="Kiss B."/>
            <person name="Hess J."/>
            <person name="Varga T."/>
            <person name="Slot J."/>
            <person name="Riley R."/>
            <person name="Boka B."/>
            <person name="Rigling D."/>
            <person name="Barry K."/>
            <person name="Lee J."/>
            <person name="Mihaltcheva S."/>
            <person name="LaButti K."/>
            <person name="Lipzen A."/>
            <person name="Waldron R."/>
            <person name="Moloney N.M."/>
            <person name="Sperisen C."/>
            <person name="Kredics L."/>
            <person name="Vagvoelgyi C."/>
            <person name="Patrignani A."/>
            <person name="Fitzpatrick D."/>
            <person name="Nagy I."/>
            <person name="Doyle S."/>
            <person name="Anderson J.B."/>
            <person name="Grigoriev I.V."/>
            <person name="Gueldener U."/>
            <person name="Muensterkoetter M."/>
            <person name="Nagy L.G."/>
        </authorList>
    </citation>
    <scope>NUCLEOTIDE SEQUENCE [LARGE SCALE GENOMIC DNA]</scope>
    <source>
        <strain evidence="2">28-4</strain>
    </source>
</reference>
<name>A0A2H3C515_9AGAR</name>
<organism evidence="1 2">
    <name type="scientific">Armillaria solidipes</name>
    <dbReference type="NCBI Taxonomy" id="1076256"/>
    <lineage>
        <taxon>Eukaryota</taxon>
        <taxon>Fungi</taxon>
        <taxon>Dikarya</taxon>
        <taxon>Basidiomycota</taxon>
        <taxon>Agaricomycotina</taxon>
        <taxon>Agaricomycetes</taxon>
        <taxon>Agaricomycetidae</taxon>
        <taxon>Agaricales</taxon>
        <taxon>Marasmiineae</taxon>
        <taxon>Physalacriaceae</taxon>
        <taxon>Armillaria</taxon>
    </lineage>
</organism>
<evidence type="ECO:0000313" key="2">
    <source>
        <dbReference type="Proteomes" id="UP000218334"/>
    </source>
</evidence>
<proteinExistence type="predicted"/>
<dbReference type="Proteomes" id="UP000218334">
    <property type="component" value="Unassembled WGS sequence"/>
</dbReference>
<sequence length="59" mass="7040">MNPQDGDIFGMWRETFRTLLCDQISSTDESVLDEPVMRFTMILLAYQHAWVQDIEYREP</sequence>
<evidence type="ECO:0000313" key="1">
    <source>
        <dbReference type="EMBL" id="PBK74322.1"/>
    </source>
</evidence>
<gene>
    <name evidence="1" type="ORF">ARMSODRAFT_951956</name>
</gene>
<dbReference type="AlphaFoldDB" id="A0A2H3C515"/>
<accession>A0A2H3C515</accession>
<dbReference type="EMBL" id="KZ293419">
    <property type="protein sequence ID" value="PBK74322.1"/>
    <property type="molecule type" value="Genomic_DNA"/>
</dbReference>
<protein>
    <submittedName>
        <fullName evidence="1">Uncharacterized protein</fullName>
    </submittedName>
</protein>